<accession>A0A9K3H1A4</accession>
<proteinExistence type="predicted"/>
<evidence type="ECO:0000313" key="1">
    <source>
        <dbReference type="EMBL" id="KAF5763435.1"/>
    </source>
</evidence>
<dbReference type="Gramene" id="mRNA:HanXRQr2_Chr15g0680151">
    <property type="protein sequence ID" value="CDS:HanXRQr2_Chr15g0680151.1"/>
    <property type="gene ID" value="HanXRQr2_Chr15g0680151"/>
</dbReference>
<protein>
    <submittedName>
        <fullName evidence="1">Uncharacterized protein</fullName>
    </submittedName>
</protein>
<sequence length="67" mass="7908">MAWWEALIFLQMRLRSSILSEDLIDHRPTKQFNKFGCFLLFFSCNLSSVSAPFDKLTLFWLKMATLC</sequence>
<dbReference type="EMBL" id="MNCJ02000330">
    <property type="protein sequence ID" value="KAF5763435.1"/>
    <property type="molecule type" value="Genomic_DNA"/>
</dbReference>
<dbReference type="Proteomes" id="UP000215914">
    <property type="component" value="Unassembled WGS sequence"/>
</dbReference>
<gene>
    <name evidence="1" type="ORF">HanXRQr2_Chr15g0680151</name>
</gene>
<keyword evidence="2" id="KW-1185">Reference proteome</keyword>
<name>A0A9K3H1A4_HELAN</name>
<dbReference type="AlphaFoldDB" id="A0A9K3H1A4"/>
<reference evidence="1" key="1">
    <citation type="journal article" date="2017" name="Nature">
        <title>The sunflower genome provides insights into oil metabolism, flowering and Asterid evolution.</title>
        <authorList>
            <person name="Badouin H."/>
            <person name="Gouzy J."/>
            <person name="Grassa C.J."/>
            <person name="Murat F."/>
            <person name="Staton S.E."/>
            <person name="Cottret L."/>
            <person name="Lelandais-Briere C."/>
            <person name="Owens G.L."/>
            <person name="Carrere S."/>
            <person name="Mayjonade B."/>
            <person name="Legrand L."/>
            <person name="Gill N."/>
            <person name="Kane N.C."/>
            <person name="Bowers J.E."/>
            <person name="Hubner S."/>
            <person name="Bellec A."/>
            <person name="Berard A."/>
            <person name="Berges H."/>
            <person name="Blanchet N."/>
            <person name="Boniface M.C."/>
            <person name="Brunel D."/>
            <person name="Catrice O."/>
            <person name="Chaidir N."/>
            <person name="Claudel C."/>
            <person name="Donnadieu C."/>
            <person name="Faraut T."/>
            <person name="Fievet G."/>
            <person name="Helmstetter N."/>
            <person name="King M."/>
            <person name="Knapp S.J."/>
            <person name="Lai Z."/>
            <person name="Le Paslier M.C."/>
            <person name="Lippi Y."/>
            <person name="Lorenzon L."/>
            <person name="Mandel J.R."/>
            <person name="Marage G."/>
            <person name="Marchand G."/>
            <person name="Marquand E."/>
            <person name="Bret-Mestries E."/>
            <person name="Morien E."/>
            <person name="Nambeesan S."/>
            <person name="Nguyen T."/>
            <person name="Pegot-Espagnet P."/>
            <person name="Pouilly N."/>
            <person name="Raftis F."/>
            <person name="Sallet E."/>
            <person name="Schiex T."/>
            <person name="Thomas J."/>
            <person name="Vandecasteele C."/>
            <person name="Vares D."/>
            <person name="Vear F."/>
            <person name="Vautrin S."/>
            <person name="Crespi M."/>
            <person name="Mangin B."/>
            <person name="Burke J.M."/>
            <person name="Salse J."/>
            <person name="Munos S."/>
            <person name="Vincourt P."/>
            <person name="Rieseberg L.H."/>
            <person name="Langlade N.B."/>
        </authorList>
    </citation>
    <scope>NUCLEOTIDE SEQUENCE</scope>
    <source>
        <tissue evidence="1">Leaves</tissue>
    </source>
</reference>
<evidence type="ECO:0000313" key="2">
    <source>
        <dbReference type="Proteomes" id="UP000215914"/>
    </source>
</evidence>
<reference evidence="1" key="2">
    <citation type="submission" date="2020-06" db="EMBL/GenBank/DDBJ databases">
        <title>Helianthus annuus Genome sequencing and assembly Release 2.</title>
        <authorList>
            <person name="Gouzy J."/>
            <person name="Langlade N."/>
            <person name="Munos S."/>
        </authorList>
    </citation>
    <scope>NUCLEOTIDE SEQUENCE</scope>
    <source>
        <tissue evidence="1">Leaves</tissue>
    </source>
</reference>
<comment type="caution">
    <text evidence="1">The sequence shown here is derived from an EMBL/GenBank/DDBJ whole genome shotgun (WGS) entry which is preliminary data.</text>
</comment>
<organism evidence="1 2">
    <name type="scientific">Helianthus annuus</name>
    <name type="common">Common sunflower</name>
    <dbReference type="NCBI Taxonomy" id="4232"/>
    <lineage>
        <taxon>Eukaryota</taxon>
        <taxon>Viridiplantae</taxon>
        <taxon>Streptophyta</taxon>
        <taxon>Embryophyta</taxon>
        <taxon>Tracheophyta</taxon>
        <taxon>Spermatophyta</taxon>
        <taxon>Magnoliopsida</taxon>
        <taxon>eudicotyledons</taxon>
        <taxon>Gunneridae</taxon>
        <taxon>Pentapetalae</taxon>
        <taxon>asterids</taxon>
        <taxon>campanulids</taxon>
        <taxon>Asterales</taxon>
        <taxon>Asteraceae</taxon>
        <taxon>Asteroideae</taxon>
        <taxon>Heliantheae alliance</taxon>
        <taxon>Heliantheae</taxon>
        <taxon>Helianthus</taxon>
    </lineage>
</organism>